<dbReference type="RefSeq" id="WP_346103605.1">
    <property type="nucleotide sequence ID" value="NZ_BAAAMU010000011.1"/>
</dbReference>
<dbReference type="EMBL" id="BAAAMU010000011">
    <property type="protein sequence ID" value="GAA1624381.1"/>
    <property type="molecule type" value="Genomic_DNA"/>
</dbReference>
<evidence type="ECO:0000313" key="2">
    <source>
        <dbReference type="Proteomes" id="UP001500064"/>
    </source>
</evidence>
<keyword evidence="2" id="KW-1185">Reference proteome</keyword>
<name>A0ABP4R1B5_9ACTN</name>
<organism evidence="1 2">
    <name type="scientific">Nonomuraea maheshkhaliensis</name>
    <dbReference type="NCBI Taxonomy" id="419590"/>
    <lineage>
        <taxon>Bacteria</taxon>
        <taxon>Bacillati</taxon>
        <taxon>Actinomycetota</taxon>
        <taxon>Actinomycetes</taxon>
        <taxon>Streptosporangiales</taxon>
        <taxon>Streptosporangiaceae</taxon>
        <taxon>Nonomuraea</taxon>
    </lineage>
</organism>
<reference evidence="2" key="1">
    <citation type="journal article" date="2019" name="Int. J. Syst. Evol. Microbiol.">
        <title>The Global Catalogue of Microorganisms (GCM) 10K type strain sequencing project: providing services to taxonomists for standard genome sequencing and annotation.</title>
        <authorList>
            <consortium name="The Broad Institute Genomics Platform"/>
            <consortium name="The Broad Institute Genome Sequencing Center for Infectious Disease"/>
            <person name="Wu L."/>
            <person name="Ma J."/>
        </authorList>
    </citation>
    <scope>NUCLEOTIDE SEQUENCE [LARGE SCALE GENOMIC DNA]</scope>
    <source>
        <strain evidence="2">JCM 13929</strain>
    </source>
</reference>
<protein>
    <submittedName>
        <fullName evidence="1">Uncharacterized protein</fullName>
    </submittedName>
</protein>
<evidence type="ECO:0000313" key="1">
    <source>
        <dbReference type="EMBL" id="GAA1624381.1"/>
    </source>
</evidence>
<gene>
    <name evidence="1" type="ORF">GCM10009733_021310</name>
</gene>
<dbReference type="Proteomes" id="UP001500064">
    <property type="component" value="Unassembled WGS sequence"/>
</dbReference>
<proteinExistence type="predicted"/>
<accession>A0ABP4R1B5</accession>
<sequence>MTVSGYFSSGPHEGKTADQAFDDAARSWGMLMGGEPLQGKIDYVLVKGGARPYADANALARQLAATDPLFSDPDGPAGVILLDDGTWLIFGRSRG</sequence>
<comment type="caution">
    <text evidence="1">The sequence shown here is derived from an EMBL/GenBank/DDBJ whole genome shotgun (WGS) entry which is preliminary data.</text>
</comment>